<dbReference type="EMBL" id="JBHSXM010000006">
    <property type="protein sequence ID" value="MFC6838491.1"/>
    <property type="molecule type" value="Genomic_DNA"/>
</dbReference>
<proteinExistence type="predicted"/>
<dbReference type="Proteomes" id="UP001596406">
    <property type="component" value="Unassembled WGS sequence"/>
</dbReference>
<dbReference type="InterPro" id="IPR055768">
    <property type="entry name" value="DUF7344"/>
</dbReference>
<dbReference type="RefSeq" id="WP_304450180.1">
    <property type="nucleotide sequence ID" value="NZ_JARRAH010000006.1"/>
</dbReference>
<keyword evidence="3" id="KW-1185">Reference proteome</keyword>
<evidence type="ECO:0000313" key="3">
    <source>
        <dbReference type="Proteomes" id="UP001596406"/>
    </source>
</evidence>
<comment type="caution">
    <text evidence="2">The sequence shown here is derived from an EMBL/GenBank/DDBJ whole genome shotgun (WGS) entry which is preliminary data.</text>
</comment>
<name>A0ABD5UDN2_9EURY</name>
<evidence type="ECO:0000259" key="1">
    <source>
        <dbReference type="Pfam" id="PF24035"/>
    </source>
</evidence>
<accession>A0ABD5UDN2</accession>
<organism evidence="2 3">
    <name type="scientific">Halomarina ordinaria</name>
    <dbReference type="NCBI Taxonomy" id="3033939"/>
    <lineage>
        <taxon>Archaea</taxon>
        <taxon>Methanobacteriati</taxon>
        <taxon>Methanobacteriota</taxon>
        <taxon>Stenosarchaea group</taxon>
        <taxon>Halobacteria</taxon>
        <taxon>Halobacteriales</taxon>
        <taxon>Natronomonadaceae</taxon>
        <taxon>Halomarina</taxon>
    </lineage>
</organism>
<feature type="domain" description="DUF7344" evidence="1">
    <location>
        <begin position="19"/>
        <end position="95"/>
    </location>
</feature>
<dbReference type="Pfam" id="PF24035">
    <property type="entry name" value="DUF7344"/>
    <property type="match status" value="1"/>
</dbReference>
<dbReference type="AlphaFoldDB" id="A0ABD5UDN2"/>
<protein>
    <recommendedName>
        <fullName evidence="1">DUF7344 domain-containing protein</fullName>
    </recommendedName>
</protein>
<gene>
    <name evidence="2" type="ORF">ACFQHK_18585</name>
</gene>
<evidence type="ECO:0000313" key="2">
    <source>
        <dbReference type="EMBL" id="MFC6838491.1"/>
    </source>
</evidence>
<sequence length="176" mass="18865">MSTNVVREERTLAESDVYNILQNDRRRYAIEQLRANGERAEVATLAEAIATVETGESPPPRNVRQSVYNSLHQSHLPKLDAAGVVEYDRQRKVVTLTDLAVEVERYMGLDDPQPLPWADCYVAAGLAGLAAVTGACLGLPGLAAVPALGWAAGGGTVLVGLRALQWRSDGAMPVTD</sequence>
<reference evidence="2 3" key="1">
    <citation type="journal article" date="2019" name="Int. J. Syst. Evol. Microbiol.">
        <title>The Global Catalogue of Microorganisms (GCM) 10K type strain sequencing project: providing services to taxonomists for standard genome sequencing and annotation.</title>
        <authorList>
            <consortium name="The Broad Institute Genomics Platform"/>
            <consortium name="The Broad Institute Genome Sequencing Center for Infectious Disease"/>
            <person name="Wu L."/>
            <person name="Ma J."/>
        </authorList>
    </citation>
    <scope>NUCLEOTIDE SEQUENCE [LARGE SCALE GENOMIC DNA]</scope>
    <source>
        <strain evidence="2 3">PSRA2</strain>
    </source>
</reference>